<dbReference type="InterPro" id="IPR032610">
    <property type="entry name" value="DUF2172"/>
</dbReference>
<evidence type="ECO:0000259" key="2">
    <source>
        <dbReference type="Pfam" id="PF16221"/>
    </source>
</evidence>
<dbReference type="Gene3D" id="1.10.10.10">
    <property type="entry name" value="Winged helix-like DNA-binding domain superfamily/Winged helix DNA-binding domain"/>
    <property type="match status" value="1"/>
</dbReference>
<dbReference type="RefSeq" id="WP_209975845.1">
    <property type="nucleotide sequence ID" value="NZ_JAGGLB010000022.1"/>
</dbReference>
<dbReference type="SUPFAM" id="SSF53187">
    <property type="entry name" value="Zn-dependent exopeptidases"/>
    <property type="match status" value="1"/>
</dbReference>
<evidence type="ECO:0000313" key="4">
    <source>
        <dbReference type="EMBL" id="MBP1993977.1"/>
    </source>
</evidence>
<feature type="domain" description="DUF2172" evidence="1">
    <location>
        <begin position="53"/>
        <end position="144"/>
    </location>
</feature>
<dbReference type="EMBL" id="JAGGLB010000022">
    <property type="protein sequence ID" value="MBP1993977.1"/>
    <property type="molecule type" value="Genomic_DNA"/>
</dbReference>
<dbReference type="InterPro" id="IPR012353">
    <property type="entry name" value="UCP015244"/>
</dbReference>
<accession>A0ABS4J2C4</accession>
<dbReference type="InterPro" id="IPR036388">
    <property type="entry name" value="WH-like_DNA-bd_sf"/>
</dbReference>
<dbReference type="Pfam" id="PF16221">
    <property type="entry name" value="HTH_47"/>
    <property type="match status" value="1"/>
</dbReference>
<gene>
    <name evidence="4" type="ORF">J2Z66_005603</name>
</gene>
<organism evidence="4 5">
    <name type="scientific">Paenibacillus eucommiae</name>
    <dbReference type="NCBI Taxonomy" id="1355755"/>
    <lineage>
        <taxon>Bacteria</taxon>
        <taxon>Bacillati</taxon>
        <taxon>Bacillota</taxon>
        <taxon>Bacilli</taxon>
        <taxon>Bacillales</taxon>
        <taxon>Paenibacillaceae</taxon>
        <taxon>Paenibacillus</taxon>
    </lineage>
</organism>
<dbReference type="PIRSF" id="PIRSF015244">
    <property type="entry name" value="UCP015244"/>
    <property type="match status" value="1"/>
</dbReference>
<proteinExistence type="predicted"/>
<dbReference type="Gene3D" id="3.40.630.10">
    <property type="entry name" value="Zn peptidases"/>
    <property type="match status" value="1"/>
</dbReference>
<feature type="domain" description="UCP01524 winged helix-turn-helix" evidence="2">
    <location>
        <begin position="344"/>
        <end position="421"/>
    </location>
</feature>
<dbReference type="Proteomes" id="UP001519287">
    <property type="component" value="Unassembled WGS sequence"/>
</dbReference>
<protein>
    <submittedName>
        <fullName evidence="4">Aminopeptidase-like protein</fullName>
    </submittedName>
</protein>
<dbReference type="Gene3D" id="3.50.30.90">
    <property type="match status" value="1"/>
</dbReference>
<dbReference type="Pfam" id="PF16254">
    <property type="entry name" value="DUF4910"/>
    <property type="match status" value="1"/>
</dbReference>
<keyword evidence="5" id="KW-1185">Reference proteome</keyword>
<dbReference type="Pfam" id="PF09940">
    <property type="entry name" value="DUF2172"/>
    <property type="match status" value="1"/>
</dbReference>
<reference evidence="4 5" key="1">
    <citation type="submission" date="2021-03" db="EMBL/GenBank/DDBJ databases">
        <title>Genomic Encyclopedia of Type Strains, Phase IV (KMG-IV): sequencing the most valuable type-strain genomes for metagenomic binning, comparative biology and taxonomic classification.</title>
        <authorList>
            <person name="Goeker M."/>
        </authorList>
    </citation>
    <scope>NUCLEOTIDE SEQUENCE [LARGE SCALE GENOMIC DNA]</scope>
    <source>
        <strain evidence="4 5">DSM 26048</strain>
    </source>
</reference>
<feature type="domain" description="DUF4910" evidence="3">
    <location>
        <begin position="4"/>
        <end position="342"/>
    </location>
</feature>
<evidence type="ECO:0000259" key="3">
    <source>
        <dbReference type="Pfam" id="PF16254"/>
    </source>
</evidence>
<sequence>MYMNLFDKLFPIHRSITGDGVRKTLSILDELVPIKQYEYPTGMECFDWTIPKEWNIKEAYIKDSRGKTILDIKDHNLHLVGYSVPVWGTFSKQQLMRHLHTLPDMPLAIPYVTSYYKENWGFCVQHDRLGEFTDDEYEVVIDTSMEPGSLTIGEGFIQGETDQEILFSTYVCHPSMAVNELSGPIVQTFIYQYLLEQENLKYSYRFLYVPETIGSIAYLSQHGEKLKENVAAGYVVTCVGHGESFTYKKSKRGDTLADKAALHVLHKTAASSKILEWSPFGSDERQYCSQAFNLPVGSLMKTMYGDYPEYHTSLDNRELISEKAMKEAVDTYISIIQTIEANETYKSTHIHCEPKLDKRGLYPSVGGTRGAKEKDEVSMITNLLAFSDGNHDLIDIANKINKLAPELNETALLLTEKDLLRKCDPLPVEAMKAIVGQIG</sequence>
<dbReference type="InterPro" id="IPR032622">
    <property type="entry name" value="UCP01524_HTH"/>
</dbReference>
<evidence type="ECO:0000313" key="5">
    <source>
        <dbReference type="Proteomes" id="UP001519287"/>
    </source>
</evidence>
<evidence type="ECO:0000259" key="1">
    <source>
        <dbReference type="Pfam" id="PF09940"/>
    </source>
</evidence>
<comment type="caution">
    <text evidence="4">The sequence shown here is derived from an EMBL/GenBank/DDBJ whole genome shotgun (WGS) entry which is preliminary data.</text>
</comment>
<name>A0ABS4J2C4_9BACL</name>
<dbReference type="InterPro" id="IPR032589">
    <property type="entry name" value="DUF4910"/>
</dbReference>